<accession>A0A927MVH7</accession>
<dbReference type="Proteomes" id="UP000638648">
    <property type="component" value="Unassembled WGS sequence"/>
</dbReference>
<protein>
    <submittedName>
        <fullName evidence="2">Outer membrane protein assembly factor BamB</fullName>
    </submittedName>
</protein>
<dbReference type="InterPro" id="IPR015943">
    <property type="entry name" value="WD40/YVTN_repeat-like_dom_sf"/>
</dbReference>
<dbReference type="PANTHER" id="PTHR34512">
    <property type="entry name" value="CELL SURFACE PROTEIN"/>
    <property type="match status" value="1"/>
</dbReference>
<gene>
    <name evidence="2" type="ORF">HEB94_004503</name>
</gene>
<dbReference type="PANTHER" id="PTHR34512:SF30">
    <property type="entry name" value="OUTER MEMBRANE PROTEIN ASSEMBLY FACTOR BAMB"/>
    <property type="match status" value="1"/>
</dbReference>
<dbReference type="Pfam" id="PF13360">
    <property type="entry name" value="PQQ_2"/>
    <property type="match status" value="1"/>
</dbReference>
<sequence>MVAGLALLAVANWSPGWSRGTVIQAGSTYLVTSGLEVRAFAQDGKERWHRTFPDVEAGLEKGNGSVTVRESGGVVVATYSHPTDDHWPHPEVVEAVDPVTGHPLWKQTASPYIAVTDQTVFTPVCRGKQTGRSDDCRLSARDPRTGRARWTVDAEHVAQVVAASPRVVVLSTKPTGLGGKSWITTLDASTGRRLGVRVETAKFGGGLYPASAERIVKFNDLAGDTLVLGSTDQQGDKACTVDLEGRDPRSGSRRWKTTLRLAVPVEGASCRYGLPDGSGTTLFATTSDGRPQVFDLRQGRTLWRGPRAGTIVAGDERVVMVRDDQTARLTLYDLRTGRARWSIEGPAGARNDVTAALTGERLLLWESGYDGCASVPAGPHGCVDVFDLSDGTKTLTTDGAAAGYGAGWIAARARSDNGATFSLYDTA</sequence>
<comment type="caution">
    <text evidence="2">The sequence shown here is derived from an EMBL/GenBank/DDBJ whole genome shotgun (WGS) entry which is preliminary data.</text>
</comment>
<evidence type="ECO:0000259" key="1">
    <source>
        <dbReference type="Pfam" id="PF13360"/>
    </source>
</evidence>
<proteinExistence type="predicted"/>
<dbReference type="InterPro" id="IPR002372">
    <property type="entry name" value="PQQ_rpt_dom"/>
</dbReference>
<reference evidence="2" key="1">
    <citation type="submission" date="2020-10" db="EMBL/GenBank/DDBJ databases">
        <title>Sequencing the genomes of 1000 actinobacteria strains.</title>
        <authorList>
            <person name="Klenk H.-P."/>
        </authorList>
    </citation>
    <scope>NUCLEOTIDE SEQUENCE</scope>
    <source>
        <strain evidence="2">DSM 45354</strain>
    </source>
</reference>
<dbReference type="InterPro" id="IPR011047">
    <property type="entry name" value="Quinoprotein_ADH-like_sf"/>
</dbReference>
<keyword evidence="3" id="KW-1185">Reference proteome</keyword>
<evidence type="ECO:0000313" key="3">
    <source>
        <dbReference type="Proteomes" id="UP000638648"/>
    </source>
</evidence>
<dbReference type="SMART" id="SM00564">
    <property type="entry name" value="PQQ"/>
    <property type="match status" value="5"/>
</dbReference>
<dbReference type="SUPFAM" id="SSF50998">
    <property type="entry name" value="Quinoprotein alcohol dehydrogenase-like"/>
    <property type="match status" value="1"/>
</dbReference>
<organism evidence="2 3">
    <name type="scientific">Actinopolymorpha pittospori</name>
    <dbReference type="NCBI Taxonomy" id="648752"/>
    <lineage>
        <taxon>Bacteria</taxon>
        <taxon>Bacillati</taxon>
        <taxon>Actinomycetota</taxon>
        <taxon>Actinomycetes</taxon>
        <taxon>Propionibacteriales</taxon>
        <taxon>Actinopolymorphaceae</taxon>
        <taxon>Actinopolymorpha</taxon>
    </lineage>
</organism>
<dbReference type="RefSeq" id="WP_192751570.1">
    <property type="nucleotide sequence ID" value="NZ_BAABJL010000207.1"/>
</dbReference>
<feature type="domain" description="Pyrrolo-quinoline quinone repeat" evidence="1">
    <location>
        <begin position="91"/>
        <end position="342"/>
    </location>
</feature>
<dbReference type="InterPro" id="IPR018391">
    <property type="entry name" value="PQQ_b-propeller_rpt"/>
</dbReference>
<name>A0A927MVH7_9ACTN</name>
<dbReference type="AlphaFoldDB" id="A0A927MVH7"/>
<dbReference type="Gene3D" id="2.130.10.10">
    <property type="entry name" value="YVTN repeat-like/Quinoprotein amine dehydrogenase"/>
    <property type="match status" value="1"/>
</dbReference>
<evidence type="ECO:0000313" key="2">
    <source>
        <dbReference type="EMBL" id="MBE1607655.1"/>
    </source>
</evidence>
<dbReference type="EMBL" id="JADBEM010000001">
    <property type="protein sequence ID" value="MBE1607655.1"/>
    <property type="molecule type" value="Genomic_DNA"/>
</dbReference>
<dbReference type="Gene3D" id="2.40.10.480">
    <property type="match status" value="1"/>
</dbReference>